<gene>
    <name evidence="3" type="ORF">SLNSH_21675</name>
</gene>
<evidence type="ECO:0000259" key="2">
    <source>
        <dbReference type="Pfam" id="PF08241"/>
    </source>
</evidence>
<accession>A0A2T1HMK8</accession>
<dbReference type="PANTHER" id="PTHR44068">
    <property type="entry name" value="ZGC:194242"/>
    <property type="match status" value="1"/>
</dbReference>
<dbReference type="InterPro" id="IPR050447">
    <property type="entry name" value="Erg6_SMT_methyltransf"/>
</dbReference>
<dbReference type="EMBL" id="PVZS01000035">
    <property type="protein sequence ID" value="PSC02894.1"/>
    <property type="molecule type" value="Genomic_DNA"/>
</dbReference>
<comment type="caution">
    <text evidence="3">The sequence shown here is derived from an EMBL/GenBank/DDBJ whole genome shotgun (WGS) entry which is preliminary data.</text>
</comment>
<feature type="domain" description="Methyltransferase type 11" evidence="2">
    <location>
        <begin position="89"/>
        <end position="187"/>
    </location>
</feature>
<dbReference type="AlphaFoldDB" id="A0A2T1HMK8"/>
<evidence type="ECO:0000256" key="1">
    <source>
        <dbReference type="ARBA" id="ARBA00022679"/>
    </source>
</evidence>
<sequence length="297" mass="31907">MNGILCRRRWIGPTSGRTSVREHELGVSKHYSSYDVLPRIRDGLVAMGLDPDKITPEALKAVDEFHIGGAEATAALLEKSGIRPGLEVLDIGSGIGGPARMIAERYGCQVTGVDLTPQFVETARALSAMCGMADRVRFEAGSAVALPCEASSFDLALLLHVGMNVPDKAALFREARRVLRDGGKFAIYEVMRTGDGELSFPVPWAETPDVSALAPPETYRESADNAGFTLDSEENRRDIAIEFFSRVQAQAGSAAPPPLGLHHLMGPTVQQKMANMIAGIRSGTIAPIQMIFSVRSS</sequence>
<dbReference type="PANTHER" id="PTHR44068:SF11">
    <property type="entry name" value="GERANYL DIPHOSPHATE 2-C-METHYLTRANSFERASE"/>
    <property type="match status" value="1"/>
</dbReference>
<reference evidence="4" key="1">
    <citation type="submission" date="2018-03" db="EMBL/GenBank/DDBJ databases">
        <authorList>
            <person name="Sun L."/>
            <person name="Liu H."/>
            <person name="Chen W."/>
            <person name="Huang K."/>
            <person name="Liu W."/>
            <person name="Gao X."/>
        </authorList>
    </citation>
    <scope>NUCLEOTIDE SEQUENCE [LARGE SCALE GENOMIC DNA]</scope>
    <source>
        <strain evidence="4">SH9</strain>
    </source>
</reference>
<evidence type="ECO:0000313" key="4">
    <source>
        <dbReference type="Proteomes" id="UP000239772"/>
    </source>
</evidence>
<proteinExistence type="predicted"/>
<dbReference type="Pfam" id="PF08241">
    <property type="entry name" value="Methyltransf_11"/>
    <property type="match status" value="1"/>
</dbReference>
<keyword evidence="1 3" id="KW-0808">Transferase</keyword>
<dbReference type="GO" id="GO:0008757">
    <property type="term" value="F:S-adenosylmethionine-dependent methyltransferase activity"/>
    <property type="evidence" value="ECO:0007669"/>
    <property type="project" value="InterPro"/>
</dbReference>
<dbReference type="SUPFAM" id="SSF53335">
    <property type="entry name" value="S-adenosyl-L-methionine-dependent methyltransferases"/>
    <property type="match status" value="1"/>
</dbReference>
<keyword evidence="4" id="KW-1185">Reference proteome</keyword>
<dbReference type="Gene3D" id="3.40.50.150">
    <property type="entry name" value="Vaccinia Virus protein VP39"/>
    <property type="match status" value="1"/>
</dbReference>
<protein>
    <submittedName>
        <fullName evidence="3">SAM-dependent methyltransferase</fullName>
    </submittedName>
</protein>
<evidence type="ECO:0000313" key="3">
    <source>
        <dbReference type="EMBL" id="PSC02894.1"/>
    </source>
</evidence>
<dbReference type="InterPro" id="IPR013216">
    <property type="entry name" value="Methyltransf_11"/>
</dbReference>
<name>A0A2T1HMK8_9HYPH</name>
<dbReference type="InterPro" id="IPR029063">
    <property type="entry name" value="SAM-dependent_MTases_sf"/>
</dbReference>
<keyword evidence="3" id="KW-0489">Methyltransferase</keyword>
<dbReference type="Proteomes" id="UP000239772">
    <property type="component" value="Unassembled WGS sequence"/>
</dbReference>
<organism evidence="3 4">
    <name type="scientific">Alsobacter soli</name>
    <dbReference type="NCBI Taxonomy" id="2109933"/>
    <lineage>
        <taxon>Bacteria</taxon>
        <taxon>Pseudomonadati</taxon>
        <taxon>Pseudomonadota</taxon>
        <taxon>Alphaproteobacteria</taxon>
        <taxon>Hyphomicrobiales</taxon>
        <taxon>Alsobacteraceae</taxon>
        <taxon>Alsobacter</taxon>
    </lineage>
</organism>
<dbReference type="GO" id="GO:0032259">
    <property type="term" value="P:methylation"/>
    <property type="evidence" value="ECO:0007669"/>
    <property type="project" value="UniProtKB-KW"/>
</dbReference>
<dbReference type="CDD" id="cd02440">
    <property type="entry name" value="AdoMet_MTases"/>
    <property type="match status" value="1"/>
</dbReference>